<keyword evidence="3" id="KW-1185">Reference proteome</keyword>
<dbReference type="EMBL" id="QXTE01000467">
    <property type="protein sequence ID" value="TFJ97698.1"/>
    <property type="molecule type" value="Genomic_DNA"/>
</dbReference>
<reference evidence="2 3" key="2">
    <citation type="submission" date="2019-04" db="EMBL/GenBank/DDBJ databases">
        <title>The genome sequence of big-headed turtle.</title>
        <authorList>
            <person name="Gong S."/>
        </authorList>
    </citation>
    <scope>NUCLEOTIDE SEQUENCE [LARGE SCALE GENOMIC DNA]</scope>
    <source>
        <strain evidence="2">DO16091913</strain>
        <tissue evidence="2">Muscle</tissue>
    </source>
</reference>
<dbReference type="GO" id="GO:0030246">
    <property type="term" value="F:carbohydrate binding"/>
    <property type="evidence" value="ECO:0007669"/>
    <property type="project" value="UniProtKB-KW"/>
</dbReference>
<organism evidence="2 3">
    <name type="scientific">Platysternon megacephalum</name>
    <name type="common">big-headed turtle</name>
    <dbReference type="NCBI Taxonomy" id="55544"/>
    <lineage>
        <taxon>Eukaryota</taxon>
        <taxon>Metazoa</taxon>
        <taxon>Chordata</taxon>
        <taxon>Craniata</taxon>
        <taxon>Vertebrata</taxon>
        <taxon>Euteleostomi</taxon>
        <taxon>Archelosauria</taxon>
        <taxon>Testudinata</taxon>
        <taxon>Testudines</taxon>
        <taxon>Cryptodira</taxon>
        <taxon>Durocryptodira</taxon>
        <taxon>Testudinoidea</taxon>
        <taxon>Platysternidae</taxon>
        <taxon>Platysternon</taxon>
    </lineage>
</organism>
<feature type="compositionally biased region" description="Polar residues" evidence="1">
    <location>
        <begin position="68"/>
        <end position="85"/>
    </location>
</feature>
<accession>A0A4D9DLB3</accession>
<protein>
    <submittedName>
        <fullName evidence="2">16 kDa beta-galactoside-binding lectin-like</fullName>
    </submittedName>
</protein>
<reference evidence="2 3" key="1">
    <citation type="submission" date="2019-04" db="EMBL/GenBank/DDBJ databases">
        <title>Draft genome of the big-headed turtle Platysternon megacephalum.</title>
        <authorList>
            <person name="Gong S."/>
        </authorList>
    </citation>
    <scope>NUCLEOTIDE SEQUENCE [LARGE SCALE GENOMIC DNA]</scope>
    <source>
        <strain evidence="2">DO16091913</strain>
        <tissue evidence="2">Muscle</tissue>
    </source>
</reference>
<gene>
    <name evidence="2" type="ORF">DR999_PMT20435</name>
</gene>
<evidence type="ECO:0000313" key="2">
    <source>
        <dbReference type="EMBL" id="TFJ97698.1"/>
    </source>
</evidence>
<sequence>MHTRVFAVCIDILKQGACVQESSHGVCMKLPYISPPSGHALAPHSPPASGRQVHSSRVAFGGERQPCPTCTNGADRSQVTPSGSSEHGPMGLVGSAARIGSQNPALLAPPSHELALHPGHRLCKMLGLLMLMEQLVVDLAQLEVSWEAGALRIALQH</sequence>
<dbReference type="AlphaFoldDB" id="A0A4D9DLB3"/>
<proteinExistence type="predicted"/>
<name>A0A4D9DLB3_9SAUR</name>
<evidence type="ECO:0000256" key="1">
    <source>
        <dbReference type="SAM" id="MobiDB-lite"/>
    </source>
</evidence>
<keyword evidence="2" id="KW-0430">Lectin</keyword>
<comment type="caution">
    <text evidence="2">The sequence shown here is derived from an EMBL/GenBank/DDBJ whole genome shotgun (WGS) entry which is preliminary data.</text>
</comment>
<dbReference type="Proteomes" id="UP000297703">
    <property type="component" value="Unassembled WGS sequence"/>
</dbReference>
<feature type="region of interest" description="Disordered" evidence="1">
    <location>
        <begin position="64"/>
        <end position="89"/>
    </location>
</feature>
<evidence type="ECO:0000313" key="3">
    <source>
        <dbReference type="Proteomes" id="UP000297703"/>
    </source>
</evidence>